<accession>A0A1W1YJM2</accession>
<protein>
    <recommendedName>
        <fullName evidence="6">Oligopeptidase F</fullName>
        <ecNumber evidence="6">3.4.24.-</ecNumber>
    </recommendedName>
</protein>
<dbReference type="OrthoDB" id="9766487at2"/>
<dbReference type="InterPro" id="IPR001567">
    <property type="entry name" value="Pept_M3A_M3B_dom"/>
</dbReference>
<dbReference type="STRING" id="371602.SAMN04487984_0739"/>
<keyword evidence="10" id="KW-1185">Reference proteome</keyword>
<sequence length="598" mass="68833">MGKIIEAKPREAIDEKYQWKLDAIFKTDDDFQEALDKFKQKMDDADQYIGTLDQGPDQVIKALETILTISRELETLYVYAHLKHDQNTQNNYYLGLQSQMQSLAAQAGQKMAWFEPEVIHLDQKILDQLLADEEYGHFFEELLATKDHVLAPEQEHLLAGASEVFDNASQTFAIFNNSDLKFGEVKDTDGQPIKLTHGTYGVLLENKDRDVRENAFKTLYAQYDNYINTIAQMMSGNIKHHNFIANTRHYNSAREAALAQNNIPVSVYDTLVETVSKHTSLLHEYVGLRKEMLNLDTLEMWDMYTPLTGEAPLSFTFDEAKDIVFKALAPLGEQYLNDLKQAFSDGWIDVYENIGKRSGAYSSGAYDTMPYVLLNWQDSLNDLYTLVHELGHSMHSYYSQKNQPYVYGDYSIFVAEIASTTNENLLTDYLLKNVQDKDTQIYILNHYLDGFKGTIFRQTQFAEFEQFMHEADAKGQPLSAEFLSNAYYDLNRKYYGPAVGEDRTIQYEWSRIPHFYMNYYVYQYATGFSAANSLAKHIASGDTEARDRYLTFLQSGSSDYPIEVMKKAGVDMTNSTYIEEAMDQFTERLAELKDRLNQ</sequence>
<keyword evidence="5 6" id="KW-0482">Metalloprotease</keyword>
<dbReference type="InterPro" id="IPR004438">
    <property type="entry name" value="Peptidase_M3B"/>
</dbReference>
<evidence type="ECO:0000256" key="6">
    <source>
        <dbReference type="RuleBase" id="RU368091"/>
    </source>
</evidence>
<dbReference type="Pfam" id="PF01432">
    <property type="entry name" value="Peptidase_M3"/>
    <property type="match status" value="1"/>
</dbReference>
<keyword evidence="2 6" id="KW-0479">Metal-binding</keyword>
<comment type="cofactor">
    <cofactor evidence="6">
        <name>Zn(2+)</name>
        <dbReference type="ChEBI" id="CHEBI:29105"/>
    </cofactor>
    <text evidence="6">Binds 1 zinc ion.</text>
</comment>
<evidence type="ECO:0000256" key="5">
    <source>
        <dbReference type="ARBA" id="ARBA00023049"/>
    </source>
</evidence>
<dbReference type="Pfam" id="PF08439">
    <property type="entry name" value="Peptidase_M3_N"/>
    <property type="match status" value="1"/>
</dbReference>
<dbReference type="Gene3D" id="1.10.287.830">
    <property type="entry name" value="putative peptidase helix hairpin domain like"/>
    <property type="match status" value="1"/>
</dbReference>
<dbReference type="PANTHER" id="PTHR11804">
    <property type="entry name" value="PROTEASE M3 THIMET OLIGOPEPTIDASE-RELATED"/>
    <property type="match status" value="1"/>
</dbReference>
<dbReference type="InterPro" id="IPR013647">
    <property type="entry name" value="OligopepF_N_dom"/>
</dbReference>
<keyword evidence="3 6" id="KW-0378">Hydrolase</keyword>
<organism evidence="9 10">
    <name type="scientific">Aerococcus suis</name>
    <dbReference type="NCBI Taxonomy" id="371602"/>
    <lineage>
        <taxon>Bacteria</taxon>
        <taxon>Bacillati</taxon>
        <taxon>Bacillota</taxon>
        <taxon>Bacilli</taxon>
        <taxon>Lactobacillales</taxon>
        <taxon>Aerococcaceae</taxon>
        <taxon>Aerococcus</taxon>
    </lineage>
</organism>
<evidence type="ECO:0000313" key="9">
    <source>
        <dbReference type="EMBL" id="SMC36375.1"/>
    </source>
</evidence>
<dbReference type="Gene3D" id="1.20.140.70">
    <property type="entry name" value="Oligopeptidase f, N-terminal domain"/>
    <property type="match status" value="1"/>
</dbReference>
<dbReference type="PANTHER" id="PTHR11804:SF84">
    <property type="entry name" value="SACCHAROLYSIN"/>
    <property type="match status" value="1"/>
</dbReference>
<dbReference type="CDD" id="cd09608">
    <property type="entry name" value="M3B_PepF"/>
    <property type="match status" value="1"/>
</dbReference>
<comment type="similarity">
    <text evidence="6">Belongs to the peptidase M3B family.</text>
</comment>
<dbReference type="SUPFAM" id="SSF55486">
    <property type="entry name" value="Metalloproteases ('zincins'), catalytic domain"/>
    <property type="match status" value="1"/>
</dbReference>
<gene>
    <name evidence="9" type="ORF">SAMN04487984_0739</name>
</gene>
<keyword evidence="4 6" id="KW-0862">Zinc</keyword>
<dbReference type="NCBIfam" id="TIGR00181">
    <property type="entry name" value="pepF"/>
    <property type="match status" value="1"/>
</dbReference>
<evidence type="ECO:0000256" key="3">
    <source>
        <dbReference type="ARBA" id="ARBA00022801"/>
    </source>
</evidence>
<keyword evidence="1 6" id="KW-0645">Protease</keyword>
<dbReference type="EMBL" id="FWXK01000003">
    <property type="protein sequence ID" value="SMC36375.1"/>
    <property type="molecule type" value="Genomic_DNA"/>
</dbReference>
<dbReference type="GO" id="GO:0006508">
    <property type="term" value="P:proteolysis"/>
    <property type="evidence" value="ECO:0007669"/>
    <property type="project" value="UniProtKB-KW"/>
</dbReference>
<dbReference type="GO" id="GO:0006518">
    <property type="term" value="P:peptide metabolic process"/>
    <property type="evidence" value="ECO:0007669"/>
    <property type="project" value="TreeGrafter"/>
</dbReference>
<dbReference type="GO" id="GO:0004222">
    <property type="term" value="F:metalloendopeptidase activity"/>
    <property type="evidence" value="ECO:0007669"/>
    <property type="project" value="UniProtKB-UniRule"/>
</dbReference>
<dbReference type="InterPro" id="IPR045090">
    <property type="entry name" value="Pept_M3A_M3B"/>
</dbReference>
<dbReference type="RefSeq" id="WP_084098682.1">
    <property type="nucleotide sequence ID" value="NZ_FWXK01000003.1"/>
</dbReference>
<name>A0A1W1YJM2_9LACT</name>
<evidence type="ECO:0000259" key="7">
    <source>
        <dbReference type="Pfam" id="PF01432"/>
    </source>
</evidence>
<evidence type="ECO:0000313" key="10">
    <source>
        <dbReference type="Proteomes" id="UP000243884"/>
    </source>
</evidence>
<dbReference type="Proteomes" id="UP000243884">
    <property type="component" value="Unassembled WGS sequence"/>
</dbReference>
<dbReference type="Gene3D" id="1.10.1370.20">
    <property type="entry name" value="Oligoendopeptidase f, C-terminal domain"/>
    <property type="match status" value="1"/>
</dbReference>
<dbReference type="AlphaFoldDB" id="A0A1W1YJM2"/>
<evidence type="ECO:0000259" key="8">
    <source>
        <dbReference type="Pfam" id="PF08439"/>
    </source>
</evidence>
<feature type="domain" description="Oligopeptidase F N-terminal" evidence="8">
    <location>
        <begin position="117"/>
        <end position="182"/>
    </location>
</feature>
<feature type="domain" description="Peptidase M3A/M3B catalytic" evidence="7">
    <location>
        <begin position="202"/>
        <end position="583"/>
    </location>
</feature>
<evidence type="ECO:0000256" key="1">
    <source>
        <dbReference type="ARBA" id="ARBA00022670"/>
    </source>
</evidence>
<dbReference type="EC" id="3.4.24.-" evidence="6"/>
<comment type="function">
    <text evidence="6">Has oligopeptidase activity and degrades a variety of small bioactive peptides.</text>
</comment>
<evidence type="ECO:0000256" key="4">
    <source>
        <dbReference type="ARBA" id="ARBA00022833"/>
    </source>
</evidence>
<evidence type="ECO:0000256" key="2">
    <source>
        <dbReference type="ARBA" id="ARBA00022723"/>
    </source>
</evidence>
<dbReference type="InterPro" id="IPR042088">
    <property type="entry name" value="OligoPept_F_C"/>
</dbReference>
<dbReference type="GO" id="GO:0046872">
    <property type="term" value="F:metal ion binding"/>
    <property type="evidence" value="ECO:0007669"/>
    <property type="project" value="UniProtKB-UniRule"/>
</dbReference>
<reference evidence="10" key="1">
    <citation type="submission" date="2017-04" db="EMBL/GenBank/DDBJ databases">
        <authorList>
            <person name="Varghese N."/>
            <person name="Submissions S."/>
        </authorList>
    </citation>
    <scope>NUCLEOTIDE SEQUENCE [LARGE SCALE GENOMIC DNA]</scope>
    <source>
        <strain evidence="10">DSM 21500</strain>
    </source>
</reference>
<proteinExistence type="inferred from homology"/>